<evidence type="ECO:0000313" key="3">
    <source>
        <dbReference type="Proteomes" id="UP000249390"/>
    </source>
</evidence>
<dbReference type="Proteomes" id="UP000249390">
    <property type="component" value="Unassembled WGS sequence"/>
</dbReference>
<evidence type="ECO:0008006" key="4">
    <source>
        <dbReference type="Google" id="ProtNLM"/>
    </source>
</evidence>
<dbReference type="GO" id="GO:0005615">
    <property type="term" value="C:extracellular space"/>
    <property type="evidence" value="ECO:0007669"/>
    <property type="project" value="TreeGrafter"/>
</dbReference>
<protein>
    <recommendedName>
        <fullName evidence="4">Macrophage migration inhibitory factor</fullName>
    </recommendedName>
</protein>
<gene>
    <name evidence="2" type="ORF">DM860_007628</name>
</gene>
<comment type="similarity">
    <text evidence="1">Belongs to the MIF family.</text>
</comment>
<dbReference type="SUPFAM" id="SSF55331">
    <property type="entry name" value="Tautomerase/MIF"/>
    <property type="match status" value="1"/>
</dbReference>
<organism evidence="2 3">
    <name type="scientific">Cuscuta australis</name>
    <dbReference type="NCBI Taxonomy" id="267555"/>
    <lineage>
        <taxon>Eukaryota</taxon>
        <taxon>Viridiplantae</taxon>
        <taxon>Streptophyta</taxon>
        <taxon>Embryophyta</taxon>
        <taxon>Tracheophyta</taxon>
        <taxon>Spermatophyta</taxon>
        <taxon>Magnoliopsida</taxon>
        <taxon>eudicotyledons</taxon>
        <taxon>Gunneridae</taxon>
        <taxon>Pentapetalae</taxon>
        <taxon>asterids</taxon>
        <taxon>lamiids</taxon>
        <taxon>Solanales</taxon>
        <taxon>Convolvulaceae</taxon>
        <taxon>Cuscuteae</taxon>
        <taxon>Cuscuta</taxon>
        <taxon>Cuscuta subgen. Grammica</taxon>
        <taxon>Cuscuta sect. Cleistogrammica</taxon>
    </lineage>
</organism>
<dbReference type="PANTHER" id="PTHR11954:SF25">
    <property type="entry name" value="LS1-LIKE PROTEIN"/>
    <property type="match status" value="1"/>
</dbReference>
<dbReference type="AlphaFoldDB" id="A0A328E5Q7"/>
<accession>A0A328E5Q7</accession>
<evidence type="ECO:0000313" key="2">
    <source>
        <dbReference type="EMBL" id="RAL52860.1"/>
    </source>
</evidence>
<dbReference type="PANTHER" id="PTHR11954">
    <property type="entry name" value="D-DOPACHROME DECARBOXYLASE"/>
    <property type="match status" value="1"/>
</dbReference>
<dbReference type="InterPro" id="IPR001398">
    <property type="entry name" value="Macrophage_inhib_fac"/>
</dbReference>
<dbReference type="InterPro" id="IPR014347">
    <property type="entry name" value="Tautomerase/MIF_sf"/>
</dbReference>
<dbReference type="Gene3D" id="3.30.429.10">
    <property type="entry name" value="Macrophage Migration Inhibitory Factor"/>
    <property type="match status" value="1"/>
</dbReference>
<dbReference type="EMBL" id="NQVE01000030">
    <property type="protein sequence ID" value="RAL52860.1"/>
    <property type="molecule type" value="Genomic_DNA"/>
</dbReference>
<reference evidence="2 3" key="1">
    <citation type="submission" date="2018-06" db="EMBL/GenBank/DDBJ databases">
        <title>The Genome of Cuscuta australis (Dodder) Provides Insight into the Evolution of Plant Parasitism.</title>
        <authorList>
            <person name="Liu H."/>
        </authorList>
    </citation>
    <scope>NUCLEOTIDE SEQUENCE [LARGE SCALE GENOMIC DNA]</scope>
    <source>
        <strain evidence="3">cv. Yunnan</strain>
        <tissue evidence="2">Vines</tissue>
    </source>
</reference>
<evidence type="ECO:0000256" key="1">
    <source>
        <dbReference type="ARBA" id="ARBA00005851"/>
    </source>
</evidence>
<keyword evidence="3" id="KW-1185">Reference proteome</keyword>
<name>A0A328E5Q7_9ASTE</name>
<sequence>MPILIVTTNHNADEATVDKFTKQAVATMSAILKKPEQIFMVGVNKGARMVFECNGDPTLYAEFVGQGDVMDGDVKKRLITSLSAVVEGNFGIPNTRTFIKVYDTVWGKKIMNSKL</sequence>
<dbReference type="GO" id="GO:0050178">
    <property type="term" value="F:phenylpyruvate tautomerase activity"/>
    <property type="evidence" value="ECO:0007669"/>
    <property type="project" value="TreeGrafter"/>
</dbReference>
<comment type="caution">
    <text evidence="2">The sequence shown here is derived from an EMBL/GenBank/DDBJ whole genome shotgun (WGS) entry which is preliminary data.</text>
</comment>
<dbReference type="Pfam" id="PF01187">
    <property type="entry name" value="MIF"/>
    <property type="match status" value="1"/>
</dbReference>
<proteinExistence type="inferred from homology"/>